<dbReference type="Proteomes" id="UP001151760">
    <property type="component" value="Unassembled WGS sequence"/>
</dbReference>
<sequence>MTSTRASISKASKKPKINIIPPKQLFVDLTHDDTKTPSPTLQLSSPGANNAPSKTPSTKDTSSSSIDYIAKSPTLSISLSPNGYLNSPISPPLRVSTPPLTQENASMDITLTLSPITLLDVQFYIPSSSPPIFGHPIPLNLLEAHGDSCLCCIHNQTLIFRLRDELQYMLSYIEHMLSQPPTTIIPPPPPSLPN</sequence>
<organism evidence="2 3">
    <name type="scientific">Tanacetum coccineum</name>
    <dbReference type="NCBI Taxonomy" id="301880"/>
    <lineage>
        <taxon>Eukaryota</taxon>
        <taxon>Viridiplantae</taxon>
        <taxon>Streptophyta</taxon>
        <taxon>Embryophyta</taxon>
        <taxon>Tracheophyta</taxon>
        <taxon>Spermatophyta</taxon>
        <taxon>Magnoliopsida</taxon>
        <taxon>eudicotyledons</taxon>
        <taxon>Gunneridae</taxon>
        <taxon>Pentapetalae</taxon>
        <taxon>asterids</taxon>
        <taxon>campanulids</taxon>
        <taxon>Asterales</taxon>
        <taxon>Asteraceae</taxon>
        <taxon>Asteroideae</taxon>
        <taxon>Anthemideae</taxon>
        <taxon>Anthemidinae</taxon>
        <taxon>Tanacetum</taxon>
    </lineage>
</organism>
<keyword evidence="3" id="KW-1185">Reference proteome</keyword>
<evidence type="ECO:0000313" key="2">
    <source>
        <dbReference type="EMBL" id="GJS66313.1"/>
    </source>
</evidence>
<name>A0ABQ4XLS2_9ASTR</name>
<reference evidence="2" key="1">
    <citation type="journal article" date="2022" name="Int. J. Mol. Sci.">
        <title>Draft Genome of Tanacetum Coccineum: Genomic Comparison of Closely Related Tanacetum-Family Plants.</title>
        <authorList>
            <person name="Yamashiro T."/>
            <person name="Shiraishi A."/>
            <person name="Nakayama K."/>
            <person name="Satake H."/>
        </authorList>
    </citation>
    <scope>NUCLEOTIDE SEQUENCE</scope>
</reference>
<reference evidence="2" key="2">
    <citation type="submission" date="2022-01" db="EMBL/GenBank/DDBJ databases">
        <authorList>
            <person name="Yamashiro T."/>
            <person name="Shiraishi A."/>
            <person name="Satake H."/>
            <person name="Nakayama K."/>
        </authorList>
    </citation>
    <scope>NUCLEOTIDE SEQUENCE</scope>
</reference>
<gene>
    <name evidence="2" type="ORF">Tco_0680877</name>
</gene>
<evidence type="ECO:0000313" key="3">
    <source>
        <dbReference type="Proteomes" id="UP001151760"/>
    </source>
</evidence>
<feature type="compositionally biased region" description="Low complexity" evidence="1">
    <location>
        <begin position="52"/>
        <end position="65"/>
    </location>
</feature>
<feature type="compositionally biased region" description="Polar residues" evidence="1">
    <location>
        <begin position="36"/>
        <end position="51"/>
    </location>
</feature>
<proteinExistence type="predicted"/>
<feature type="region of interest" description="Disordered" evidence="1">
    <location>
        <begin position="22"/>
        <end position="65"/>
    </location>
</feature>
<comment type="caution">
    <text evidence="2">The sequence shown here is derived from an EMBL/GenBank/DDBJ whole genome shotgun (WGS) entry which is preliminary data.</text>
</comment>
<accession>A0ABQ4XLS2</accession>
<evidence type="ECO:0000256" key="1">
    <source>
        <dbReference type="SAM" id="MobiDB-lite"/>
    </source>
</evidence>
<dbReference type="EMBL" id="BQNB010009639">
    <property type="protein sequence ID" value="GJS66313.1"/>
    <property type="molecule type" value="Genomic_DNA"/>
</dbReference>
<protein>
    <submittedName>
        <fullName evidence="2">Uncharacterized protein</fullName>
    </submittedName>
</protein>